<dbReference type="InterPro" id="IPR045229">
    <property type="entry name" value="TPP_enz"/>
</dbReference>
<protein>
    <submittedName>
        <fullName evidence="5">Acetolactate synthase I/II/III large subunit</fullName>
    </submittedName>
</protein>
<feature type="domain" description="Thiamine pyrophosphate enzyme N-terminal TPP-binding" evidence="4">
    <location>
        <begin position="1"/>
        <end position="106"/>
    </location>
</feature>
<dbReference type="GO" id="GO:0003984">
    <property type="term" value="F:acetolactate synthase activity"/>
    <property type="evidence" value="ECO:0007669"/>
    <property type="project" value="TreeGrafter"/>
</dbReference>
<dbReference type="GO" id="GO:0044281">
    <property type="term" value="P:small molecule metabolic process"/>
    <property type="evidence" value="ECO:0007669"/>
    <property type="project" value="UniProtKB-ARBA"/>
</dbReference>
<evidence type="ECO:0000313" key="6">
    <source>
        <dbReference type="Proteomes" id="UP000627715"/>
    </source>
</evidence>
<dbReference type="CDD" id="cd02002">
    <property type="entry name" value="TPP_BFDC"/>
    <property type="match status" value="1"/>
</dbReference>
<organism evidence="5 6">
    <name type="scientific">Pseudohongiella nitratireducens</name>
    <dbReference type="NCBI Taxonomy" id="1768907"/>
    <lineage>
        <taxon>Bacteria</taxon>
        <taxon>Pseudomonadati</taxon>
        <taxon>Pseudomonadota</taxon>
        <taxon>Gammaproteobacteria</taxon>
        <taxon>Pseudomonadales</taxon>
        <taxon>Pseudohongiellaceae</taxon>
        <taxon>Pseudohongiella</taxon>
    </lineage>
</organism>
<dbReference type="OrthoDB" id="9785953at2"/>
<evidence type="ECO:0000259" key="3">
    <source>
        <dbReference type="Pfam" id="PF02775"/>
    </source>
</evidence>
<sequence>MNGAQALIESLADCGVELCLANPGTSEMHLVQALDQVPRMRSVLALFEGVCTGAADGYARMSGKPAATLLHLGPGLANGIANLHNARKAGSPIINLVGNHPHYHMGYDAPLTSDVDTLARNFSCWIKSSSTAQSLAGDGVNAWTASMRANPDSQGQISTLILGADAAWGESKGKVSPPAIPKRATVDEAAIRDVANVLALGEPTLFLMEQQALSADALEFAGKLAAQHGCRIMSGTFPGRVDGGAGRVKLERLPYFPEQVEASLAGIKHLVLVGAKPPASFFAYQGSSSLLVPDGCQVHTLARVEEDAVDALARLSDLSGADNATISRFELGDMSLPTGPLKSRHMLQVIAASLPENVIVATDSGAGNAAHPVCQSAAPHSWLSLTGGSIGQGGPVSTGAALACPDRPVLALLGDGGAAYTIQSLWTQAREQLNVTTVIFANRKYNILNVEYARLGVTEVGPIAESLFDIGNPNIDWASLARGFGVEAITVDSCESLADALQQSWKTPGPVLIEVLC</sequence>
<dbReference type="RefSeq" id="WP_068809775.1">
    <property type="nucleotide sequence ID" value="NZ_BMIY01000003.1"/>
</dbReference>
<comment type="similarity">
    <text evidence="1">Belongs to the TPP enzyme family.</text>
</comment>
<evidence type="ECO:0000259" key="4">
    <source>
        <dbReference type="Pfam" id="PF02776"/>
    </source>
</evidence>
<dbReference type="SUPFAM" id="SSF52518">
    <property type="entry name" value="Thiamin diphosphate-binding fold (THDP-binding)"/>
    <property type="match status" value="2"/>
</dbReference>
<dbReference type="CDD" id="cd07035">
    <property type="entry name" value="TPP_PYR_POX_like"/>
    <property type="match status" value="1"/>
</dbReference>
<keyword evidence="6" id="KW-1185">Reference proteome</keyword>
<proteinExistence type="inferred from homology"/>
<dbReference type="InterPro" id="IPR011766">
    <property type="entry name" value="TPP_enzyme_TPP-bd"/>
</dbReference>
<dbReference type="GO" id="GO:0030976">
    <property type="term" value="F:thiamine pyrophosphate binding"/>
    <property type="evidence" value="ECO:0007669"/>
    <property type="project" value="InterPro"/>
</dbReference>
<reference evidence="5" key="1">
    <citation type="journal article" date="2014" name="Int. J. Syst. Evol. Microbiol.">
        <title>Complete genome sequence of Corynebacterium casei LMG S-19264T (=DSM 44701T), isolated from a smear-ripened cheese.</title>
        <authorList>
            <consortium name="US DOE Joint Genome Institute (JGI-PGF)"/>
            <person name="Walter F."/>
            <person name="Albersmeier A."/>
            <person name="Kalinowski J."/>
            <person name="Ruckert C."/>
        </authorList>
    </citation>
    <scope>NUCLEOTIDE SEQUENCE</scope>
    <source>
        <strain evidence="5">CGMCC 1.15425</strain>
    </source>
</reference>
<dbReference type="InterPro" id="IPR012001">
    <property type="entry name" value="Thiamin_PyroP_enz_TPP-bd_dom"/>
</dbReference>
<dbReference type="NCBIfam" id="NF005760">
    <property type="entry name" value="PRK07586.1"/>
    <property type="match status" value="1"/>
</dbReference>
<evidence type="ECO:0000256" key="1">
    <source>
        <dbReference type="ARBA" id="ARBA00007812"/>
    </source>
</evidence>
<dbReference type="EMBL" id="BMIY01000003">
    <property type="protein sequence ID" value="GGG52002.1"/>
    <property type="molecule type" value="Genomic_DNA"/>
</dbReference>
<dbReference type="Pfam" id="PF02776">
    <property type="entry name" value="TPP_enzyme_N"/>
    <property type="match status" value="1"/>
</dbReference>
<evidence type="ECO:0000256" key="2">
    <source>
        <dbReference type="ARBA" id="ARBA00023052"/>
    </source>
</evidence>
<comment type="caution">
    <text evidence="5">The sequence shown here is derived from an EMBL/GenBank/DDBJ whole genome shotgun (WGS) entry which is preliminary data.</text>
</comment>
<reference evidence="5" key="2">
    <citation type="submission" date="2020-09" db="EMBL/GenBank/DDBJ databases">
        <authorList>
            <person name="Sun Q."/>
            <person name="Zhou Y."/>
        </authorList>
    </citation>
    <scope>NUCLEOTIDE SEQUENCE</scope>
    <source>
        <strain evidence="5">CGMCC 1.15425</strain>
    </source>
</reference>
<dbReference type="AlphaFoldDB" id="A0A917GMQ4"/>
<dbReference type="PANTHER" id="PTHR18968:SF86">
    <property type="entry name" value="ACETOLACTATE SYNTHASE LARGE SUBUNIT ILVX-RELATED"/>
    <property type="match status" value="1"/>
</dbReference>
<evidence type="ECO:0000313" key="5">
    <source>
        <dbReference type="EMBL" id="GGG52002.1"/>
    </source>
</evidence>
<dbReference type="InterPro" id="IPR029061">
    <property type="entry name" value="THDP-binding"/>
</dbReference>
<keyword evidence="2" id="KW-0786">Thiamine pyrophosphate</keyword>
<accession>A0A917GMQ4</accession>
<dbReference type="Proteomes" id="UP000627715">
    <property type="component" value="Unassembled WGS sequence"/>
</dbReference>
<dbReference type="Pfam" id="PF02775">
    <property type="entry name" value="TPP_enzyme_C"/>
    <property type="match status" value="1"/>
</dbReference>
<dbReference type="PANTHER" id="PTHR18968">
    <property type="entry name" value="THIAMINE PYROPHOSPHATE ENZYMES"/>
    <property type="match status" value="1"/>
</dbReference>
<dbReference type="GO" id="GO:0050660">
    <property type="term" value="F:flavin adenine dinucleotide binding"/>
    <property type="evidence" value="ECO:0007669"/>
    <property type="project" value="TreeGrafter"/>
</dbReference>
<dbReference type="Gene3D" id="3.40.50.970">
    <property type="match status" value="2"/>
</dbReference>
<name>A0A917GMQ4_9GAMM</name>
<feature type="domain" description="Thiamine pyrophosphate enzyme TPP-binding" evidence="3">
    <location>
        <begin position="370"/>
        <end position="515"/>
    </location>
</feature>
<gene>
    <name evidence="5" type="primary">ilvB</name>
    <name evidence="5" type="ORF">GCM10011403_06440</name>
</gene>